<feature type="transmembrane region" description="Helical" evidence="1">
    <location>
        <begin position="183"/>
        <end position="209"/>
    </location>
</feature>
<proteinExistence type="predicted"/>
<keyword evidence="5" id="KW-1185">Reference proteome</keyword>
<gene>
    <name evidence="2" type="ORF">FHS52_003221</name>
    <name evidence="3" type="ORF">GRI59_15155</name>
</gene>
<dbReference type="EMBL" id="WTYB01000006">
    <property type="protein sequence ID" value="MXP39944.1"/>
    <property type="molecule type" value="Genomic_DNA"/>
</dbReference>
<comment type="caution">
    <text evidence="3">The sequence shown here is derived from an EMBL/GenBank/DDBJ whole genome shotgun (WGS) entry which is preliminary data.</text>
</comment>
<feature type="transmembrane region" description="Helical" evidence="1">
    <location>
        <begin position="98"/>
        <end position="120"/>
    </location>
</feature>
<protein>
    <submittedName>
        <fullName evidence="2">Oligosaccharide repeat unit polymerase</fullName>
    </submittedName>
</protein>
<reference evidence="3 4" key="1">
    <citation type="submission" date="2019-12" db="EMBL/GenBank/DDBJ databases">
        <title>Genomic-based taxomic classification of the family Erythrobacteraceae.</title>
        <authorList>
            <person name="Xu L."/>
        </authorList>
    </citation>
    <scope>NUCLEOTIDE SEQUENCE [LARGE SCALE GENOMIC DNA]</scope>
    <source>
        <strain evidence="3 4">JCM 10282</strain>
    </source>
</reference>
<name>A0A6I4UQ68_9SPHN</name>
<feature type="transmembrane region" description="Helical" evidence="1">
    <location>
        <begin position="35"/>
        <end position="56"/>
    </location>
</feature>
<dbReference type="Proteomes" id="UP000430021">
    <property type="component" value="Unassembled WGS sequence"/>
</dbReference>
<keyword evidence="1" id="KW-1133">Transmembrane helix</keyword>
<keyword evidence="1" id="KW-0472">Membrane</keyword>
<evidence type="ECO:0000313" key="3">
    <source>
        <dbReference type="EMBL" id="MXP39944.1"/>
    </source>
</evidence>
<feature type="transmembrane region" description="Helical" evidence="1">
    <location>
        <begin position="434"/>
        <end position="449"/>
    </location>
</feature>
<organism evidence="3 4">
    <name type="scientific">Erythrobacter ramosus</name>
    <dbReference type="NCBI Taxonomy" id="35811"/>
    <lineage>
        <taxon>Bacteria</taxon>
        <taxon>Pseudomonadati</taxon>
        <taxon>Pseudomonadota</taxon>
        <taxon>Alphaproteobacteria</taxon>
        <taxon>Sphingomonadales</taxon>
        <taxon>Erythrobacteraceae</taxon>
        <taxon>Erythrobacter/Porphyrobacter group</taxon>
        <taxon>Erythrobacter</taxon>
    </lineage>
</organism>
<evidence type="ECO:0000313" key="2">
    <source>
        <dbReference type="EMBL" id="MBB3777224.1"/>
    </source>
</evidence>
<dbReference type="EMBL" id="JACICE010000006">
    <property type="protein sequence ID" value="MBB3777224.1"/>
    <property type="molecule type" value="Genomic_DNA"/>
</dbReference>
<feature type="transmembrane region" description="Helical" evidence="1">
    <location>
        <begin position="375"/>
        <end position="399"/>
    </location>
</feature>
<accession>A0A6I4UQ68</accession>
<dbReference type="RefSeq" id="WP_183363779.1">
    <property type="nucleotide sequence ID" value="NZ_BAAADZ010000003.1"/>
</dbReference>
<evidence type="ECO:0000313" key="5">
    <source>
        <dbReference type="Proteomes" id="UP000548685"/>
    </source>
</evidence>
<dbReference type="AlphaFoldDB" id="A0A6I4UQ68"/>
<feature type="transmembrane region" description="Helical" evidence="1">
    <location>
        <begin position="140"/>
        <end position="163"/>
    </location>
</feature>
<feature type="transmembrane region" description="Helical" evidence="1">
    <location>
        <begin position="241"/>
        <end position="258"/>
    </location>
</feature>
<feature type="transmembrane region" description="Helical" evidence="1">
    <location>
        <begin position="68"/>
        <end position="86"/>
    </location>
</feature>
<feature type="transmembrane region" description="Helical" evidence="1">
    <location>
        <begin position="12"/>
        <end position="29"/>
    </location>
</feature>
<feature type="transmembrane region" description="Helical" evidence="1">
    <location>
        <begin position="216"/>
        <end position="235"/>
    </location>
</feature>
<sequence length="459" mass="49227">MPARPARRPATGPATIVLLLGMFATYALASGENSVNAIFSTAAVGLLGSLAFSFLIDCKGKLVHLIRVDLFMLIALFGLTFFEFLFEQPPMTSITVASAQTALVAAFAGFAGIAVGRHLVPIRRSLPNPRDLGFSTKITFQLLLLCTALGYLYMLLSVGFNPIEMVEQMLRPRFTQPWTRGRLGGPSALLAELSLLKAAIPALCGLMLAQRDRFRAGQVVMALLIGAFVLFDGYASGTRNVFLLYFITFLAGYFLYAKRMGSLKLLLIGGACAITAFGAMATMLGTRTGTGANLIDFTTGQPVFVDMNLINVAALTEVFPGRQAYLGLEIPYNMIIRPIPRAIWPSKPEGLSVGIEKALGVGDYMTLSATFVGEFWMAGGLLAVCLGSLFLGSVAGAWNRYGAGADKQLKIMIYLTGLFPAGLCMRSFLSVAPALLPVLALLVLLPLLSKRRHSVAARD</sequence>
<keyword evidence="1" id="KW-0812">Transmembrane</keyword>
<feature type="transmembrane region" description="Helical" evidence="1">
    <location>
        <begin position="265"/>
        <end position="284"/>
    </location>
</feature>
<dbReference type="Proteomes" id="UP000548685">
    <property type="component" value="Unassembled WGS sequence"/>
</dbReference>
<evidence type="ECO:0000313" key="4">
    <source>
        <dbReference type="Proteomes" id="UP000430021"/>
    </source>
</evidence>
<reference evidence="2 5" key="2">
    <citation type="submission" date="2020-08" db="EMBL/GenBank/DDBJ databases">
        <title>Genomic Encyclopedia of Type Strains, Phase IV (KMG-IV): sequencing the most valuable type-strain genomes for metagenomic binning, comparative biology and taxonomic classification.</title>
        <authorList>
            <person name="Goeker M."/>
        </authorList>
    </citation>
    <scope>NUCLEOTIDE SEQUENCE [LARGE SCALE GENOMIC DNA]</scope>
    <source>
        <strain evidence="2 5">DSM 8510</strain>
    </source>
</reference>
<evidence type="ECO:0000256" key="1">
    <source>
        <dbReference type="SAM" id="Phobius"/>
    </source>
</evidence>